<dbReference type="STRING" id="1423804.FD14_GL002542"/>
<feature type="domain" description="NADP-dependent oxidoreductase" evidence="2">
    <location>
        <begin position="5"/>
        <end position="297"/>
    </location>
</feature>
<dbReference type="PRINTS" id="PR00069">
    <property type="entry name" value="ALDKETRDTASE"/>
</dbReference>
<dbReference type="Gene3D" id="3.20.20.100">
    <property type="entry name" value="NADP-dependent oxidoreductase domain"/>
    <property type="match status" value="1"/>
</dbReference>
<protein>
    <submittedName>
        <fullName evidence="3">Aldo keto reductase</fullName>
    </submittedName>
</protein>
<name>A0A0R2EN42_9LACO</name>
<dbReference type="Proteomes" id="UP000051442">
    <property type="component" value="Unassembled WGS sequence"/>
</dbReference>
<gene>
    <name evidence="3" type="ORF">FD14_GL002542</name>
</gene>
<evidence type="ECO:0000259" key="2">
    <source>
        <dbReference type="Pfam" id="PF00248"/>
    </source>
</evidence>
<dbReference type="PATRIC" id="fig|1423804.4.peg.2751"/>
<dbReference type="SUPFAM" id="SSF51430">
    <property type="entry name" value="NAD(P)-linked oxidoreductase"/>
    <property type="match status" value="1"/>
</dbReference>
<evidence type="ECO:0000313" key="3">
    <source>
        <dbReference type="EMBL" id="KRN17817.1"/>
    </source>
</evidence>
<comment type="caution">
    <text evidence="3">The sequence shown here is derived from an EMBL/GenBank/DDBJ whole genome shotgun (WGS) entry which is preliminary data.</text>
</comment>
<dbReference type="CDD" id="cd19103">
    <property type="entry name" value="AKR_unchar"/>
    <property type="match status" value="1"/>
</dbReference>
<keyword evidence="4" id="KW-1185">Reference proteome</keyword>
<evidence type="ECO:0000313" key="4">
    <source>
        <dbReference type="Proteomes" id="UP000051442"/>
    </source>
</evidence>
<dbReference type="InterPro" id="IPR036812">
    <property type="entry name" value="NAD(P)_OxRdtase_dom_sf"/>
</dbReference>
<dbReference type="InterPro" id="IPR023210">
    <property type="entry name" value="NADP_OxRdtase_dom"/>
</dbReference>
<sequence>MFDAKLAMGTWSWGSGANGGDRIFGNHLSETRLRQVVDAAMRVGFNLWDTAAVYGEGSSEKLLGNMLMPYKRSEYYLSTKFTPQIANDGPTPMADMLAESLKRLHTDYVDLYWIHNPADVDKWTQQLIPLVKNGLVKHVGVSNHNLAQIKRASDILAEAGIPLAAVQNHYSLLYRSSEDAGILDYCRERGIDFFAYMVLEQGALSGKYNVDHPLPAGSNRAKVYNQVLPQLTALTTAMQQIGQQHHASVADVATAWAIGKGTLPIVGVTRQKYVADEKRATQLVLTTSEVDQLEQLARQTGVDTKAFWEKSMTE</sequence>
<accession>A0A0R2EN42</accession>
<dbReference type="GO" id="GO:0016491">
    <property type="term" value="F:oxidoreductase activity"/>
    <property type="evidence" value="ECO:0007669"/>
    <property type="project" value="UniProtKB-KW"/>
</dbReference>
<dbReference type="EMBL" id="AYZM01000171">
    <property type="protein sequence ID" value="KRN17817.1"/>
    <property type="molecule type" value="Genomic_DNA"/>
</dbReference>
<dbReference type="InterPro" id="IPR020471">
    <property type="entry name" value="AKR"/>
</dbReference>
<dbReference type="PANTHER" id="PTHR43364:SF4">
    <property type="entry name" value="NAD(P)-LINKED OXIDOREDUCTASE SUPERFAMILY PROTEIN"/>
    <property type="match status" value="1"/>
</dbReference>
<dbReference type="OrthoDB" id="9773828at2"/>
<dbReference type="PANTHER" id="PTHR43364">
    <property type="entry name" value="NADH-SPECIFIC METHYLGLYOXAL REDUCTASE-RELATED"/>
    <property type="match status" value="1"/>
</dbReference>
<dbReference type="InterPro" id="IPR050523">
    <property type="entry name" value="AKR_Detox_Biosynth"/>
</dbReference>
<organism evidence="3 4">
    <name type="scientific">Secundilactobacillus similis DSM 23365 = JCM 2765</name>
    <dbReference type="NCBI Taxonomy" id="1423804"/>
    <lineage>
        <taxon>Bacteria</taxon>
        <taxon>Bacillati</taxon>
        <taxon>Bacillota</taxon>
        <taxon>Bacilli</taxon>
        <taxon>Lactobacillales</taxon>
        <taxon>Lactobacillaceae</taxon>
        <taxon>Secundilactobacillus</taxon>
    </lineage>
</organism>
<reference evidence="3 4" key="1">
    <citation type="journal article" date="2015" name="Genome Announc.">
        <title>Expanding the biotechnology potential of lactobacilli through comparative genomics of 213 strains and associated genera.</title>
        <authorList>
            <person name="Sun Z."/>
            <person name="Harris H.M."/>
            <person name="McCann A."/>
            <person name="Guo C."/>
            <person name="Argimon S."/>
            <person name="Zhang W."/>
            <person name="Yang X."/>
            <person name="Jeffery I.B."/>
            <person name="Cooney J.C."/>
            <person name="Kagawa T.F."/>
            <person name="Liu W."/>
            <person name="Song Y."/>
            <person name="Salvetti E."/>
            <person name="Wrobel A."/>
            <person name="Rasinkangas P."/>
            <person name="Parkhill J."/>
            <person name="Rea M.C."/>
            <person name="O'Sullivan O."/>
            <person name="Ritari J."/>
            <person name="Douillard F.P."/>
            <person name="Paul Ross R."/>
            <person name="Yang R."/>
            <person name="Briner A.E."/>
            <person name="Felis G.E."/>
            <person name="de Vos W.M."/>
            <person name="Barrangou R."/>
            <person name="Klaenhammer T.R."/>
            <person name="Caufield P.W."/>
            <person name="Cui Y."/>
            <person name="Zhang H."/>
            <person name="O'Toole P.W."/>
        </authorList>
    </citation>
    <scope>NUCLEOTIDE SEQUENCE [LARGE SCALE GENOMIC DNA]</scope>
    <source>
        <strain evidence="3 4">DSM 23365</strain>
    </source>
</reference>
<evidence type="ECO:0000256" key="1">
    <source>
        <dbReference type="ARBA" id="ARBA00023002"/>
    </source>
</evidence>
<keyword evidence="1" id="KW-0560">Oxidoreductase</keyword>
<dbReference type="Pfam" id="PF00248">
    <property type="entry name" value="Aldo_ket_red"/>
    <property type="match status" value="1"/>
</dbReference>
<dbReference type="RefSeq" id="WP_057152362.1">
    <property type="nucleotide sequence ID" value="NZ_AYZM01000171.1"/>
</dbReference>
<dbReference type="GO" id="GO:0005829">
    <property type="term" value="C:cytosol"/>
    <property type="evidence" value="ECO:0007669"/>
    <property type="project" value="TreeGrafter"/>
</dbReference>
<dbReference type="AlphaFoldDB" id="A0A0R2EN42"/>
<proteinExistence type="predicted"/>